<reference evidence="3 4" key="1">
    <citation type="submission" date="2023-10" db="EMBL/GenBank/DDBJ databases">
        <title>Virgibacillus soli CC-YMP-6 genome.</title>
        <authorList>
            <person name="Miliotis G."/>
            <person name="Sengupta P."/>
            <person name="Hameed A."/>
            <person name="Chuvochina M."/>
            <person name="Mcdonagh F."/>
            <person name="Simpson A.C."/>
            <person name="Singh N.K."/>
            <person name="Rekha P.D."/>
            <person name="Raman K."/>
            <person name="Hugenholtz P."/>
            <person name="Venkateswaran K."/>
        </authorList>
    </citation>
    <scope>NUCLEOTIDE SEQUENCE [LARGE SCALE GENOMIC DNA]</scope>
    <source>
        <strain evidence="3 4">CC-YMP-6</strain>
    </source>
</reference>
<dbReference type="SUPFAM" id="SSF51735">
    <property type="entry name" value="NAD(P)-binding Rossmann-fold domains"/>
    <property type="match status" value="1"/>
</dbReference>
<comment type="caution">
    <text evidence="3">The sequence shown here is derived from an EMBL/GenBank/DDBJ whole genome shotgun (WGS) entry which is preliminary data.</text>
</comment>
<dbReference type="Proteomes" id="UP001275315">
    <property type="component" value="Unassembled WGS sequence"/>
</dbReference>
<dbReference type="Pfam" id="PF16924">
    <property type="entry name" value="DpaA_N"/>
    <property type="match status" value="1"/>
</dbReference>
<dbReference type="EMBL" id="JAWDIQ010000001">
    <property type="protein sequence ID" value="MDY0408869.1"/>
    <property type="molecule type" value="Genomic_DNA"/>
</dbReference>
<name>A0ABU5CSS3_9BACI</name>
<accession>A0ABU5CSS3</accession>
<evidence type="ECO:0000313" key="4">
    <source>
        <dbReference type="Proteomes" id="UP001275315"/>
    </source>
</evidence>
<dbReference type="InterPro" id="IPR014215">
    <property type="entry name" value="Dipicolinic_acid_synth_A"/>
</dbReference>
<dbReference type="Pfam" id="PF02826">
    <property type="entry name" value="2-Hacid_dh_C"/>
    <property type="match status" value="1"/>
</dbReference>
<dbReference type="InterPro" id="IPR006140">
    <property type="entry name" value="D-isomer_DH_NAD-bd"/>
</dbReference>
<evidence type="ECO:0000259" key="1">
    <source>
        <dbReference type="Pfam" id="PF02826"/>
    </source>
</evidence>
<gene>
    <name evidence="3" type="primary">dpsA</name>
    <name evidence="3" type="ORF">RWD45_10300</name>
</gene>
<dbReference type="InterPro" id="IPR036291">
    <property type="entry name" value="NAD(P)-bd_dom_sf"/>
</dbReference>
<dbReference type="NCBIfam" id="TIGR02853">
    <property type="entry name" value="spore_dpaA"/>
    <property type="match status" value="1"/>
</dbReference>
<dbReference type="NCBIfam" id="NF006162">
    <property type="entry name" value="PRK08306.1"/>
    <property type="match status" value="1"/>
</dbReference>
<proteinExistence type="predicted"/>
<feature type="domain" description="Dipicolinate synthase subunit A N-terminal" evidence="2">
    <location>
        <begin position="6"/>
        <end position="118"/>
    </location>
</feature>
<feature type="domain" description="D-isomer specific 2-hydroxyacid dehydrogenase NAD-binding" evidence="1">
    <location>
        <begin position="146"/>
        <end position="242"/>
    </location>
</feature>
<dbReference type="Gene3D" id="3.40.50.720">
    <property type="entry name" value="NAD(P)-binding Rossmann-like Domain"/>
    <property type="match status" value="1"/>
</dbReference>
<sequence length="291" mass="32153">MLENKRIAVIGGDTRYIEVMNRLIEAGLIVQVAGFKNYRFTSDKVQSKKLKQIDFSIQDAILLPVSGANEKGKVELAPYADEELYVSRELFAQTKEDCLIYTGIAGNYLQEAAKDHKLIRLFHRDDMAILNAIPTAEGTLELAMHHTNYTIHRSHVLVLGFGRVGFTVARLFAAVGAYVTVCVRSSTDAARITEMGMKPIYYKELEHYLTKQQIIINTVPARILNKKALEQMDSTSLMIDLASSPGGVDFKEASKLGIHSIHALGLPGKVAPKTAGNIIADVLLPLLEQDL</sequence>
<organism evidence="3 4">
    <name type="scientific">Paracerasibacillus soli</name>
    <dbReference type="NCBI Taxonomy" id="480284"/>
    <lineage>
        <taxon>Bacteria</taxon>
        <taxon>Bacillati</taxon>
        <taxon>Bacillota</taxon>
        <taxon>Bacilli</taxon>
        <taxon>Bacillales</taxon>
        <taxon>Bacillaceae</taxon>
        <taxon>Paracerasibacillus</taxon>
    </lineage>
</organism>
<protein>
    <submittedName>
        <fullName evidence="3">Dipicolinate synthase subunit DpsA</fullName>
    </submittedName>
</protein>
<evidence type="ECO:0000313" key="3">
    <source>
        <dbReference type="EMBL" id="MDY0408869.1"/>
    </source>
</evidence>
<dbReference type="RefSeq" id="WP_320379572.1">
    <property type="nucleotide sequence ID" value="NZ_JAWDIQ010000001.1"/>
</dbReference>
<evidence type="ECO:0000259" key="2">
    <source>
        <dbReference type="Pfam" id="PF16924"/>
    </source>
</evidence>
<keyword evidence="4" id="KW-1185">Reference proteome</keyword>
<dbReference type="InterPro" id="IPR031629">
    <property type="entry name" value="DpaA_N"/>
</dbReference>